<evidence type="ECO:0000313" key="3">
    <source>
        <dbReference type="Proteomes" id="UP000188912"/>
    </source>
</evidence>
<dbReference type="AlphaFoldDB" id="A0A1U9JV50"/>
<reference evidence="2 3" key="1">
    <citation type="journal article" date="2010" name="Science">
        <title>Genomic comparison of the ants Camponotus floridanus and Harpegnathos saltator.</title>
        <authorList>
            <person name="Bonasio R."/>
            <person name="Zhang G."/>
            <person name="Ye C."/>
            <person name="Mutti N.S."/>
            <person name="Fang X."/>
            <person name="Qin N."/>
            <person name="Donahue G."/>
            <person name="Yang P."/>
            <person name="Li Q."/>
            <person name="Li C."/>
            <person name="Zhang P."/>
            <person name="Huang Z."/>
            <person name="Berger S.L."/>
            <person name="Reinberg D."/>
            <person name="Wang J."/>
            <person name="Liebig J."/>
        </authorList>
    </citation>
    <scope>NUCLEOTIDE SEQUENCE [LARGE SCALE GENOMIC DNA]</scope>
    <source>
        <strain evidence="2 3">Hsal</strain>
    </source>
</reference>
<accession>A0A1U9JV50</accession>
<dbReference type="EMBL" id="CP017315">
    <property type="protein sequence ID" value="AQS41721.1"/>
    <property type="molecule type" value="Genomic_DNA"/>
</dbReference>
<feature type="signal peptide" evidence="1">
    <location>
        <begin position="1"/>
        <end position="20"/>
    </location>
</feature>
<dbReference type="STRING" id="1902579.BHV28_10270"/>
<feature type="chain" id="PRO_5012595001" evidence="1">
    <location>
        <begin position="21"/>
        <end position="196"/>
    </location>
</feature>
<keyword evidence="3" id="KW-1185">Reference proteome</keyword>
<sequence>MKKLKYISVFMAFFSSTAYSQDLLSPLLDCRPGKHENYYAGRAYEKFRDDVHALAVTPENKTSQTIKYKEAYHENGLNIIGYTQIAEYLQNVDGTTFEYILLLDNSVEELNSYLMKEYKNGRFRNGRLDVYGTSFGIILEGAVPLHEMSEIELKNLQASKRALMTWSGNSLSEDGSRLSCIVFMKGNHKADIASVP</sequence>
<evidence type="ECO:0000256" key="1">
    <source>
        <dbReference type="SAM" id="SignalP"/>
    </source>
</evidence>
<gene>
    <name evidence="2" type="ORF">BHV28_10270</name>
</gene>
<reference evidence="2 3" key="2">
    <citation type="journal article" date="2016" name="Sci. Rep.">
        <title>The genome of Rhizobiales bacteria in predatory ants reveals urease gene functions but no genes for nitrogen fixation.</title>
        <authorList>
            <person name="Neuvonen M.M."/>
            <person name="Tamarit D."/>
            <person name="Naslund K."/>
            <person name="Liebig J."/>
            <person name="Feldhaar H."/>
            <person name="Moran N.A."/>
            <person name="Guy L."/>
            <person name="Andersson S.G."/>
        </authorList>
    </citation>
    <scope>NUCLEOTIDE SEQUENCE [LARGE SCALE GENOMIC DNA]</scope>
    <source>
        <strain evidence="2 3">Hsal</strain>
    </source>
</reference>
<protein>
    <submittedName>
        <fullName evidence="2">Uncharacterized protein</fullName>
    </submittedName>
</protein>
<dbReference type="Proteomes" id="UP000188912">
    <property type="component" value="Chromosome"/>
</dbReference>
<name>A0A1U9JV50_9HYPH</name>
<dbReference type="KEGG" id="thd:BHV28_10270"/>
<evidence type="ECO:0000313" key="2">
    <source>
        <dbReference type="EMBL" id="AQS41721.1"/>
    </source>
</evidence>
<organism evidence="2 3">
    <name type="scientific">Candidatus Tokpelaia hoelldobleri</name>
    <dbReference type="NCBI Taxonomy" id="1902579"/>
    <lineage>
        <taxon>Bacteria</taxon>
        <taxon>Pseudomonadati</taxon>
        <taxon>Pseudomonadota</taxon>
        <taxon>Alphaproteobacteria</taxon>
        <taxon>Hyphomicrobiales</taxon>
        <taxon>Candidatus Tokpelaia</taxon>
    </lineage>
</organism>
<proteinExistence type="predicted"/>
<keyword evidence="1" id="KW-0732">Signal</keyword>